<feature type="compositionally biased region" description="Low complexity" evidence="1">
    <location>
        <begin position="181"/>
        <end position="197"/>
    </location>
</feature>
<proteinExistence type="predicted"/>
<dbReference type="Proteomes" id="UP000324800">
    <property type="component" value="Unassembled WGS sequence"/>
</dbReference>
<feature type="region of interest" description="Disordered" evidence="1">
    <location>
        <begin position="181"/>
        <end position="200"/>
    </location>
</feature>
<comment type="caution">
    <text evidence="2">The sequence shown here is derived from an EMBL/GenBank/DDBJ whole genome shotgun (WGS) entry which is preliminary data.</text>
</comment>
<protein>
    <submittedName>
        <fullName evidence="2">Uncharacterized protein</fullName>
    </submittedName>
</protein>
<sequence>MSLTNARKDTFLEIANKIGDQFDLREQLSFYNNPDKKLKAYREEDEKQTYRSLDAITIRTIAKDIMQDQIQAQIIAKNMIDNSIGIGDPSLVAISNVNAQIAAGLYNYKDVQPYRNYNALQDQPSQDISNKYQPITEYKQRIDNINVGNEKEKEQEFQQDKEFQTVYEQEQLDNAVLLDVPPASTTQPSQQPQEQQSLVKEEAEQSKIEDLQSQQMIEMNNAMNYKLGSMDWGLNSLNANQFPKKDISMRITDKTPSFIQMNKVLTKAEKVNQAKIKKNFISEKQMITQLDAQKQLKKKYGKKQPKKKGKKST</sequence>
<feature type="region of interest" description="Disordered" evidence="1">
    <location>
        <begin position="293"/>
        <end position="313"/>
    </location>
</feature>
<feature type="compositionally biased region" description="Basic residues" evidence="1">
    <location>
        <begin position="295"/>
        <end position="313"/>
    </location>
</feature>
<evidence type="ECO:0000313" key="2">
    <source>
        <dbReference type="EMBL" id="KAA6369697.1"/>
    </source>
</evidence>
<gene>
    <name evidence="2" type="ORF">EZS28_034777</name>
</gene>
<evidence type="ECO:0000313" key="3">
    <source>
        <dbReference type="Proteomes" id="UP000324800"/>
    </source>
</evidence>
<accession>A0A5J4UH21</accession>
<reference evidence="2 3" key="1">
    <citation type="submission" date="2019-03" db="EMBL/GenBank/DDBJ databases">
        <title>Single cell metagenomics reveals metabolic interactions within the superorganism composed of flagellate Streblomastix strix and complex community of Bacteroidetes bacteria on its surface.</title>
        <authorList>
            <person name="Treitli S.C."/>
            <person name="Kolisko M."/>
            <person name="Husnik F."/>
            <person name="Keeling P."/>
            <person name="Hampl V."/>
        </authorList>
    </citation>
    <scope>NUCLEOTIDE SEQUENCE [LARGE SCALE GENOMIC DNA]</scope>
    <source>
        <strain evidence="2">ST1C</strain>
    </source>
</reference>
<evidence type="ECO:0000256" key="1">
    <source>
        <dbReference type="SAM" id="MobiDB-lite"/>
    </source>
</evidence>
<dbReference type="AlphaFoldDB" id="A0A5J4UH21"/>
<name>A0A5J4UH21_9EUKA</name>
<organism evidence="2 3">
    <name type="scientific">Streblomastix strix</name>
    <dbReference type="NCBI Taxonomy" id="222440"/>
    <lineage>
        <taxon>Eukaryota</taxon>
        <taxon>Metamonada</taxon>
        <taxon>Preaxostyla</taxon>
        <taxon>Oxymonadida</taxon>
        <taxon>Streblomastigidae</taxon>
        <taxon>Streblomastix</taxon>
    </lineage>
</organism>
<dbReference type="EMBL" id="SNRW01016119">
    <property type="protein sequence ID" value="KAA6369697.1"/>
    <property type="molecule type" value="Genomic_DNA"/>
</dbReference>